<gene>
    <name evidence="3" type="ORF">ILEXP_LOCUS36565</name>
</gene>
<dbReference type="EMBL" id="CAUOFW020004802">
    <property type="protein sequence ID" value="CAK9167301.1"/>
    <property type="molecule type" value="Genomic_DNA"/>
</dbReference>
<organism evidence="3 4">
    <name type="scientific">Ilex paraguariensis</name>
    <name type="common">yerba mate</name>
    <dbReference type="NCBI Taxonomy" id="185542"/>
    <lineage>
        <taxon>Eukaryota</taxon>
        <taxon>Viridiplantae</taxon>
        <taxon>Streptophyta</taxon>
        <taxon>Embryophyta</taxon>
        <taxon>Tracheophyta</taxon>
        <taxon>Spermatophyta</taxon>
        <taxon>Magnoliopsida</taxon>
        <taxon>eudicotyledons</taxon>
        <taxon>Gunneridae</taxon>
        <taxon>Pentapetalae</taxon>
        <taxon>asterids</taxon>
        <taxon>campanulids</taxon>
        <taxon>Aquifoliales</taxon>
        <taxon>Aquifoliaceae</taxon>
        <taxon>Ilex</taxon>
    </lineage>
</organism>
<comment type="caution">
    <text evidence="3">The sequence shown here is derived from an EMBL/GenBank/DDBJ whole genome shotgun (WGS) entry which is preliminary data.</text>
</comment>
<evidence type="ECO:0000256" key="1">
    <source>
        <dbReference type="SAM" id="Coils"/>
    </source>
</evidence>
<feature type="compositionally biased region" description="Polar residues" evidence="2">
    <location>
        <begin position="199"/>
        <end position="219"/>
    </location>
</feature>
<evidence type="ECO:0000313" key="3">
    <source>
        <dbReference type="EMBL" id="CAK9167301.1"/>
    </source>
</evidence>
<name>A0ABC8TD39_9AQUA</name>
<feature type="coiled-coil region" evidence="1">
    <location>
        <begin position="93"/>
        <end position="127"/>
    </location>
</feature>
<keyword evidence="1" id="KW-0175">Coiled coil</keyword>
<protein>
    <submittedName>
        <fullName evidence="3">Uncharacterized protein</fullName>
    </submittedName>
</protein>
<dbReference type="Proteomes" id="UP001642360">
    <property type="component" value="Unassembled WGS sequence"/>
</dbReference>
<sequence length="322" mass="36446">MEVTSLSISLFPEKKMEGDDGLRTTMECLRGRLLAERAASRVAKEDAEQMGNKKMEGDDGLRTTMECLRGRLLAERAASRVAKEDAEQMGNKLIELETQLRAEIKSRNKAEKKLKFLMKKLESMNISYVSDESERSSLLEKSEMSCVSSTASSSSKEPEDKESITQIKNFPKCDIEEPMQKTELLMIKNLKQNIFKTSTSTQHHIISPSNEETLSSRGTADSERSEELESRHNYNDSMTDNHGEKTSIEEKNINEENYQNEDGYVDNSLALVPLDLPKTADQILDPAILDSTVKEVLDALRHAKEKLQRSMDSRHMFTIASR</sequence>
<feature type="region of interest" description="Disordered" evidence="2">
    <location>
        <begin position="199"/>
        <end position="245"/>
    </location>
</feature>
<dbReference type="PANTHER" id="PTHR33701:SF2">
    <property type="entry name" value="TRANSMEMBRANE PROTEIN"/>
    <property type="match status" value="1"/>
</dbReference>
<feature type="compositionally biased region" description="Basic and acidic residues" evidence="2">
    <location>
        <begin position="220"/>
        <end position="245"/>
    </location>
</feature>
<proteinExistence type="predicted"/>
<keyword evidence="4" id="KW-1185">Reference proteome</keyword>
<dbReference type="PANTHER" id="PTHR33701">
    <property type="entry name" value="TRANSMEMBRANE PROTEIN"/>
    <property type="match status" value="1"/>
</dbReference>
<evidence type="ECO:0000256" key="2">
    <source>
        <dbReference type="SAM" id="MobiDB-lite"/>
    </source>
</evidence>
<feature type="compositionally biased region" description="Low complexity" evidence="2">
    <location>
        <begin position="144"/>
        <end position="155"/>
    </location>
</feature>
<accession>A0ABC8TD39</accession>
<feature type="region of interest" description="Disordered" evidence="2">
    <location>
        <begin position="139"/>
        <end position="173"/>
    </location>
</feature>
<reference evidence="3 4" key="1">
    <citation type="submission" date="2024-02" db="EMBL/GenBank/DDBJ databases">
        <authorList>
            <person name="Vignale AGUSTIN F."/>
            <person name="Sosa J E."/>
            <person name="Modenutti C."/>
        </authorList>
    </citation>
    <scope>NUCLEOTIDE SEQUENCE [LARGE SCALE GENOMIC DNA]</scope>
</reference>
<evidence type="ECO:0000313" key="4">
    <source>
        <dbReference type="Proteomes" id="UP001642360"/>
    </source>
</evidence>
<dbReference type="AlphaFoldDB" id="A0ABC8TD39"/>